<feature type="domain" description="Methyl-accepting transducer" evidence="12">
    <location>
        <begin position="458"/>
        <end position="694"/>
    </location>
</feature>
<dbReference type="CDD" id="cd06225">
    <property type="entry name" value="HAMP"/>
    <property type="match status" value="2"/>
</dbReference>
<evidence type="ECO:0000313" key="14">
    <source>
        <dbReference type="EMBL" id="AFZ36318.1"/>
    </source>
</evidence>
<feature type="transmembrane region" description="Helical" evidence="11">
    <location>
        <begin position="13"/>
        <end position="34"/>
    </location>
</feature>
<keyword evidence="4 11" id="KW-0812">Transmembrane</keyword>
<dbReference type="InterPro" id="IPR029151">
    <property type="entry name" value="Sensor-like_sf"/>
</dbReference>
<evidence type="ECO:0000256" key="11">
    <source>
        <dbReference type="SAM" id="Phobius"/>
    </source>
</evidence>
<evidence type="ECO:0000256" key="6">
    <source>
        <dbReference type="ARBA" id="ARBA00023136"/>
    </source>
</evidence>
<reference evidence="15" key="1">
    <citation type="journal article" date="2013" name="Proc. Natl. Acad. Sci. U.S.A.">
        <title>Improving the coverage of the cyanobacterial phylum using diversity-driven genome sequencing.</title>
        <authorList>
            <person name="Shih P.M."/>
            <person name="Wu D."/>
            <person name="Latifi A."/>
            <person name="Axen S.D."/>
            <person name="Fewer D.P."/>
            <person name="Talla E."/>
            <person name="Calteau A."/>
            <person name="Cai F."/>
            <person name="Tandeau de Marsac N."/>
            <person name="Rippka R."/>
            <person name="Herdman M."/>
            <person name="Sivonen K."/>
            <person name="Coursin T."/>
            <person name="Laurent T."/>
            <person name="Goodwin L."/>
            <person name="Nolan M."/>
            <person name="Davenport K.W."/>
            <person name="Han C.S."/>
            <person name="Rubin E.M."/>
            <person name="Eisen J.A."/>
            <person name="Woyke T."/>
            <person name="Gugger M."/>
            <person name="Kerfeld C.A."/>
        </authorList>
    </citation>
    <scope>NUCLEOTIDE SEQUENCE [LARGE SCALE GENOMIC DNA]</scope>
    <source>
        <strain evidence="15">ATCC 29371 / PCC 7437</strain>
    </source>
</reference>
<dbReference type="EMBL" id="CP003653">
    <property type="protein sequence ID" value="AFZ36318.1"/>
    <property type="molecule type" value="Genomic_DNA"/>
</dbReference>
<evidence type="ECO:0000256" key="1">
    <source>
        <dbReference type="ARBA" id="ARBA00004651"/>
    </source>
</evidence>
<dbReference type="PANTHER" id="PTHR32089">
    <property type="entry name" value="METHYL-ACCEPTING CHEMOTAXIS PROTEIN MCPB"/>
    <property type="match status" value="1"/>
</dbReference>
<dbReference type="OrthoDB" id="315417at2"/>
<evidence type="ECO:0000256" key="5">
    <source>
        <dbReference type="ARBA" id="ARBA00022989"/>
    </source>
</evidence>
<dbReference type="Proteomes" id="UP000010473">
    <property type="component" value="Chromosome"/>
</dbReference>
<accession>K9XUV3</accession>
<dbReference type="RefSeq" id="WP_015193986.1">
    <property type="nucleotide sequence ID" value="NC_019748.1"/>
</dbReference>
<gene>
    <name evidence="14" type="ordered locus">Sta7437_2794</name>
</gene>
<evidence type="ECO:0000256" key="2">
    <source>
        <dbReference type="ARBA" id="ARBA00022475"/>
    </source>
</evidence>
<dbReference type="SUPFAM" id="SSF103190">
    <property type="entry name" value="Sensory domain-like"/>
    <property type="match status" value="1"/>
</dbReference>
<dbReference type="HOGENOM" id="CLU_000445_50_2_3"/>
<dbReference type="CDD" id="cd18773">
    <property type="entry name" value="PDC1_HK_sensor"/>
    <property type="match status" value="1"/>
</dbReference>
<dbReference type="PROSITE" id="PS50885">
    <property type="entry name" value="HAMP"/>
    <property type="match status" value="2"/>
</dbReference>
<feature type="domain" description="HAMP" evidence="13">
    <location>
        <begin position="402"/>
        <end position="453"/>
    </location>
</feature>
<dbReference type="PANTHER" id="PTHR32089:SF114">
    <property type="entry name" value="METHYL-ACCEPTING CHEMOTAXIS PROTEIN MCPB"/>
    <property type="match status" value="1"/>
</dbReference>
<evidence type="ECO:0000256" key="8">
    <source>
        <dbReference type="ARBA" id="ARBA00029447"/>
    </source>
</evidence>
<dbReference type="Pfam" id="PF02743">
    <property type="entry name" value="dCache_1"/>
    <property type="match status" value="1"/>
</dbReference>
<keyword evidence="3" id="KW-0145">Chemotaxis</keyword>
<keyword evidence="7 9" id="KW-0807">Transducer</keyword>
<feature type="coiled-coil region" evidence="10">
    <location>
        <begin position="369"/>
        <end position="421"/>
    </location>
</feature>
<dbReference type="KEGG" id="scs:Sta7437_2794"/>
<dbReference type="SMART" id="SM00304">
    <property type="entry name" value="HAMP"/>
    <property type="match status" value="2"/>
</dbReference>
<dbReference type="Gene3D" id="1.10.287.950">
    <property type="entry name" value="Methyl-accepting chemotaxis protein"/>
    <property type="match status" value="1"/>
</dbReference>
<dbReference type="Pfam" id="PF00672">
    <property type="entry name" value="HAMP"/>
    <property type="match status" value="2"/>
</dbReference>
<keyword evidence="15" id="KW-1185">Reference proteome</keyword>
<dbReference type="SMART" id="SM00283">
    <property type="entry name" value="MA"/>
    <property type="match status" value="1"/>
</dbReference>
<evidence type="ECO:0000259" key="12">
    <source>
        <dbReference type="PROSITE" id="PS50111"/>
    </source>
</evidence>
<dbReference type="CDD" id="cd11386">
    <property type="entry name" value="MCP_signal"/>
    <property type="match status" value="1"/>
</dbReference>
<dbReference type="eggNOG" id="COG3850">
    <property type="taxonomic scope" value="Bacteria"/>
</dbReference>
<evidence type="ECO:0000256" key="10">
    <source>
        <dbReference type="SAM" id="Coils"/>
    </source>
</evidence>
<dbReference type="eggNOG" id="COG0840">
    <property type="taxonomic scope" value="Bacteria"/>
</dbReference>
<dbReference type="InterPro" id="IPR003660">
    <property type="entry name" value="HAMP_dom"/>
</dbReference>
<evidence type="ECO:0000256" key="9">
    <source>
        <dbReference type="PROSITE-ProRule" id="PRU00284"/>
    </source>
</evidence>
<sequence length="731" mass="80654">MISPVQKSLLSKLVISFSLLSLTTVGVVALNAYYQAKLAIEKSVFERLSATASIQEEEIDNWFTIQRQDVLLSAQLPEISKQAELLFKNPTAKNSNPETQVAYQNLTQYFKNLTKIKPNLQEISLLTNNGLVAFSTNQSLEGKSQPLDNNITYFKAEKTKVKPIFYQSPTTGKFTVTLATPIFNQAKQRIGILAVNLNLDTINYFVEKQTHLGESGKTYLISQLNQKNTLVSATASENNRYSQGLTSIAIDAAIAQQDGQGLYKNHDGKSVLGIYRWIDEQDLALVTEIEQKEAFVPARIIASQIFIISLGSSVLLLLSVYWFSRRITSPILSLTQAAKEIANGNFNYQAYVSSQDEIGALASSFNQMARQLQNYFDNLETKVEQRTAELNKLLNQQQIAKEQLQQRVQQLQEQLKPVNQGDLTIRATVTDDELGLLANSYNSIIENLEKIVAQVKAATQTVAETTNRNENAIAKLATGTSYQKEEISFVLNRIEMMVKSMDTLASRAAKAEIIIKQTNEKVQKGDQAINETVERILALGETTSATKEQVKRLGKASRKISKAVELIRKIALQTNVLAVNASIEAARAGEEGLGFNVVADEVQSLASRSAQTATDIEALVLEIQAETDKVVRAMEESSKEVLAGSQLMKQTRSSLQQLTTTSEEVNQLVEAIALALREQSQTSQTVTKTIQQVAAIVSETSSSATDVSGSFQELLSISQQLQNSVGKFRVN</sequence>
<dbReference type="SUPFAM" id="SSF58104">
    <property type="entry name" value="Methyl-accepting chemotaxis protein (MCP) signaling domain"/>
    <property type="match status" value="1"/>
</dbReference>
<keyword evidence="6 11" id="KW-0472">Membrane</keyword>
<keyword evidence="2" id="KW-1003">Cell membrane</keyword>
<dbReference type="Pfam" id="PF00015">
    <property type="entry name" value="MCPsignal"/>
    <property type="match status" value="1"/>
</dbReference>
<dbReference type="GO" id="GO:0005886">
    <property type="term" value="C:plasma membrane"/>
    <property type="evidence" value="ECO:0007669"/>
    <property type="project" value="UniProtKB-SubCell"/>
</dbReference>
<proteinExistence type="inferred from homology"/>
<dbReference type="Gene3D" id="3.30.450.20">
    <property type="entry name" value="PAS domain"/>
    <property type="match status" value="1"/>
</dbReference>
<dbReference type="PATRIC" id="fig|111780.3.peg.2909"/>
<dbReference type="SUPFAM" id="SSF158472">
    <property type="entry name" value="HAMP domain-like"/>
    <property type="match status" value="1"/>
</dbReference>
<protein>
    <submittedName>
        <fullName evidence="14">Methyl-accepting chemotaxis sensory transducer with Cache sensor</fullName>
    </submittedName>
</protein>
<dbReference type="InterPro" id="IPR004089">
    <property type="entry name" value="MCPsignal_dom"/>
</dbReference>
<dbReference type="STRING" id="111780.Sta7437_2794"/>
<keyword evidence="10" id="KW-0175">Coiled coil</keyword>
<feature type="domain" description="HAMP" evidence="13">
    <location>
        <begin position="325"/>
        <end position="377"/>
    </location>
</feature>
<dbReference type="InterPro" id="IPR033479">
    <property type="entry name" value="dCache_1"/>
</dbReference>
<organism evidence="14 15">
    <name type="scientific">Stanieria cyanosphaera (strain ATCC 29371 / PCC 7437)</name>
    <dbReference type="NCBI Taxonomy" id="111780"/>
    <lineage>
        <taxon>Bacteria</taxon>
        <taxon>Bacillati</taxon>
        <taxon>Cyanobacteriota</taxon>
        <taxon>Cyanophyceae</taxon>
        <taxon>Pleurocapsales</taxon>
        <taxon>Dermocarpellaceae</taxon>
        <taxon>Stanieria</taxon>
    </lineage>
</organism>
<evidence type="ECO:0000256" key="4">
    <source>
        <dbReference type="ARBA" id="ARBA00022692"/>
    </source>
</evidence>
<name>K9XUV3_STAC7</name>
<evidence type="ECO:0000256" key="3">
    <source>
        <dbReference type="ARBA" id="ARBA00022500"/>
    </source>
</evidence>
<evidence type="ECO:0000259" key="13">
    <source>
        <dbReference type="PROSITE" id="PS50885"/>
    </source>
</evidence>
<comment type="similarity">
    <text evidence="8">Belongs to the methyl-accepting chemotaxis (MCP) protein family.</text>
</comment>
<feature type="coiled-coil region" evidence="10">
    <location>
        <begin position="448"/>
        <end position="475"/>
    </location>
</feature>
<evidence type="ECO:0000256" key="7">
    <source>
        <dbReference type="ARBA" id="ARBA00023224"/>
    </source>
</evidence>
<dbReference type="AlphaFoldDB" id="K9XUV3"/>
<evidence type="ECO:0000313" key="15">
    <source>
        <dbReference type="Proteomes" id="UP000010473"/>
    </source>
</evidence>
<keyword evidence="5 11" id="KW-1133">Transmembrane helix</keyword>
<comment type="subcellular location">
    <subcellularLocation>
        <location evidence="1">Cell membrane</location>
        <topology evidence="1">Multi-pass membrane protein</topology>
    </subcellularLocation>
</comment>
<dbReference type="Gene3D" id="6.10.340.10">
    <property type="match status" value="1"/>
</dbReference>
<dbReference type="GO" id="GO:0006935">
    <property type="term" value="P:chemotaxis"/>
    <property type="evidence" value="ECO:0007669"/>
    <property type="project" value="UniProtKB-KW"/>
</dbReference>
<dbReference type="PROSITE" id="PS50111">
    <property type="entry name" value="CHEMOTAXIS_TRANSDUC_2"/>
    <property type="match status" value="1"/>
</dbReference>
<dbReference type="GO" id="GO:0007165">
    <property type="term" value="P:signal transduction"/>
    <property type="evidence" value="ECO:0007669"/>
    <property type="project" value="UniProtKB-KW"/>
</dbReference>